<dbReference type="InterPro" id="IPR043504">
    <property type="entry name" value="Peptidase_S1_PA_chymotrypsin"/>
</dbReference>
<dbReference type="CDD" id="cd00190">
    <property type="entry name" value="Tryp_SPc"/>
    <property type="match status" value="1"/>
</dbReference>
<evidence type="ECO:0000256" key="2">
    <source>
        <dbReference type="ARBA" id="ARBA00022801"/>
    </source>
</evidence>
<keyword evidence="3" id="KW-0720">Serine protease</keyword>
<evidence type="ECO:0000313" key="6">
    <source>
        <dbReference type="EMBL" id="KAH0546526.1"/>
    </source>
</evidence>
<evidence type="ECO:0000313" key="7">
    <source>
        <dbReference type="Proteomes" id="UP000826195"/>
    </source>
</evidence>
<dbReference type="EMBL" id="JAHXZJ010002237">
    <property type="protein sequence ID" value="KAH0546526.1"/>
    <property type="molecule type" value="Genomic_DNA"/>
</dbReference>
<comment type="caution">
    <text evidence="6">The sequence shown here is derived from an EMBL/GenBank/DDBJ whole genome shotgun (WGS) entry which is preliminary data.</text>
</comment>
<dbReference type="PROSITE" id="PS50240">
    <property type="entry name" value="TRYPSIN_DOM"/>
    <property type="match status" value="1"/>
</dbReference>
<keyword evidence="7" id="KW-1185">Reference proteome</keyword>
<evidence type="ECO:0000259" key="5">
    <source>
        <dbReference type="PROSITE" id="PS50240"/>
    </source>
</evidence>
<dbReference type="InterPro" id="IPR018114">
    <property type="entry name" value="TRYPSIN_HIS"/>
</dbReference>
<dbReference type="InterPro" id="IPR001314">
    <property type="entry name" value="Peptidase_S1A"/>
</dbReference>
<keyword evidence="1" id="KW-0645">Protease</keyword>
<evidence type="ECO:0000256" key="1">
    <source>
        <dbReference type="ARBA" id="ARBA00022670"/>
    </source>
</evidence>
<dbReference type="PRINTS" id="PR00722">
    <property type="entry name" value="CHYMOTRYPSIN"/>
</dbReference>
<dbReference type="AlphaFoldDB" id="A0AAV7I8R9"/>
<proteinExistence type="predicted"/>
<dbReference type="GO" id="GO:0006508">
    <property type="term" value="P:proteolysis"/>
    <property type="evidence" value="ECO:0007669"/>
    <property type="project" value="UniProtKB-KW"/>
</dbReference>
<dbReference type="GO" id="GO:0004252">
    <property type="term" value="F:serine-type endopeptidase activity"/>
    <property type="evidence" value="ECO:0007669"/>
    <property type="project" value="InterPro"/>
</dbReference>
<accession>A0AAV7I8R9</accession>
<evidence type="ECO:0000256" key="3">
    <source>
        <dbReference type="ARBA" id="ARBA00022825"/>
    </source>
</evidence>
<dbReference type="SMART" id="SM00020">
    <property type="entry name" value="Tryp_SPc"/>
    <property type="match status" value="1"/>
</dbReference>
<name>A0AAV7I8R9_COTGL</name>
<dbReference type="PANTHER" id="PTHR24252">
    <property type="entry name" value="ACROSIN-RELATED"/>
    <property type="match status" value="1"/>
</dbReference>
<dbReference type="FunFam" id="2.40.10.10:FF:000006">
    <property type="entry name" value="Serine proteinase stubble"/>
    <property type="match status" value="1"/>
</dbReference>
<dbReference type="Proteomes" id="UP000826195">
    <property type="component" value="Unassembled WGS sequence"/>
</dbReference>
<dbReference type="Gene3D" id="2.40.10.10">
    <property type="entry name" value="Trypsin-like serine proteases"/>
    <property type="match status" value="1"/>
</dbReference>
<evidence type="ECO:0000256" key="4">
    <source>
        <dbReference type="ARBA" id="ARBA00023157"/>
    </source>
</evidence>
<protein>
    <recommendedName>
        <fullName evidence="5">Peptidase S1 domain-containing protein</fullName>
    </recommendedName>
</protein>
<gene>
    <name evidence="6" type="ORF">KQX54_011129</name>
</gene>
<dbReference type="InterPro" id="IPR009003">
    <property type="entry name" value="Peptidase_S1_PA"/>
</dbReference>
<reference evidence="6 7" key="1">
    <citation type="journal article" date="2021" name="J. Hered.">
        <title>A chromosome-level genome assembly of the parasitoid wasp, Cotesia glomerata (Hymenoptera: Braconidae).</title>
        <authorList>
            <person name="Pinto B.J."/>
            <person name="Weis J.J."/>
            <person name="Gamble T."/>
            <person name="Ode P.J."/>
            <person name="Paul R."/>
            <person name="Zaspel J.M."/>
        </authorList>
    </citation>
    <scope>NUCLEOTIDE SEQUENCE [LARGE SCALE GENOMIC DNA]</scope>
    <source>
        <strain evidence="6">CgM1</strain>
    </source>
</reference>
<feature type="domain" description="Peptidase S1" evidence="5">
    <location>
        <begin position="70"/>
        <end position="320"/>
    </location>
</feature>
<dbReference type="InterPro" id="IPR001254">
    <property type="entry name" value="Trypsin_dom"/>
</dbReference>
<keyword evidence="2" id="KW-0378">Hydrolase</keyword>
<organism evidence="6 7">
    <name type="scientific">Cotesia glomerata</name>
    <name type="common">Lepidopteran parasitic wasp</name>
    <name type="synonym">Apanteles glomeratus</name>
    <dbReference type="NCBI Taxonomy" id="32391"/>
    <lineage>
        <taxon>Eukaryota</taxon>
        <taxon>Metazoa</taxon>
        <taxon>Ecdysozoa</taxon>
        <taxon>Arthropoda</taxon>
        <taxon>Hexapoda</taxon>
        <taxon>Insecta</taxon>
        <taxon>Pterygota</taxon>
        <taxon>Neoptera</taxon>
        <taxon>Endopterygota</taxon>
        <taxon>Hymenoptera</taxon>
        <taxon>Apocrita</taxon>
        <taxon>Ichneumonoidea</taxon>
        <taxon>Braconidae</taxon>
        <taxon>Microgastrinae</taxon>
        <taxon>Cotesia</taxon>
    </lineage>
</organism>
<dbReference type="Pfam" id="PF00089">
    <property type="entry name" value="Trypsin"/>
    <property type="match status" value="1"/>
</dbReference>
<sequence>MPGKASAYYHDHVPPGFDISITRFRIAATSNSMDKRIHRDGVKRGFPINQSRLADVPCGVASPISRMPKVVGGENALPREFPWLVSITRKGGHYCGGSIINSKFILTAAHCLCSGTDSIPARQFRVTLGEYNLREPEIPAAIIENVRRVIVHPEHTCGQYVNDIAILELESPITWSASVQPACFPTVQGEPGYKLYENEPAIAAGWGWLGEDRSKYKRTDVLQKVAVNVVNNEICKEWYKVEGKKTRVEPQQMCAGYESGGRDACWADSGGPLMVKNFLKKEGTIVVGIVSSGVGCARPRLPGIYTRISAYMPWIIRETN</sequence>
<dbReference type="PANTHER" id="PTHR24252:SF7">
    <property type="entry name" value="HYALIN"/>
    <property type="match status" value="1"/>
</dbReference>
<dbReference type="PROSITE" id="PS00134">
    <property type="entry name" value="TRYPSIN_HIS"/>
    <property type="match status" value="1"/>
</dbReference>
<keyword evidence="4" id="KW-1015">Disulfide bond</keyword>
<dbReference type="SUPFAM" id="SSF50494">
    <property type="entry name" value="Trypsin-like serine proteases"/>
    <property type="match status" value="1"/>
</dbReference>